<feature type="compositionally biased region" description="Polar residues" evidence="1">
    <location>
        <begin position="77"/>
        <end position="92"/>
    </location>
</feature>
<organism evidence="2 3">
    <name type="scientific">Romanomermis culicivorax</name>
    <name type="common">Nematode worm</name>
    <dbReference type="NCBI Taxonomy" id="13658"/>
    <lineage>
        <taxon>Eukaryota</taxon>
        <taxon>Metazoa</taxon>
        <taxon>Ecdysozoa</taxon>
        <taxon>Nematoda</taxon>
        <taxon>Enoplea</taxon>
        <taxon>Dorylaimia</taxon>
        <taxon>Mermithida</taxon>
        <taxon>Mermithoidea</taxon>
        <taxon>Mermithidae</taxon>
        <taxon>Romanomermis</taxon>
    </lineage>
</organism>
<dbReference type="Proteomes" id="UP000887565">
    <property type="component" value="Unplaced"/>
</dbReference>
<evidence type="ECO:0000313" key="3">
    <source>
        <dbReference type="WBParaSite" id="nRc.2.0.1.t40691-RA"/>
    </source>
</evidence>
<proteinExistence type="predicted"/>
<evidence type="ECO:0000313" key="2">
    <source>
        <dbReference type="Proteomes" id="UP000887565"/>
    </source>
</evidence>
<protein>
    <submittedName>
        <fullName evidence="3">Uncharacterized protein</fullName>
    </submittedName>
</protein>
<sequence>MNIRPDTSTTSKEQPSISLNEKDKDDDDEEGEEYPCSRIIHRHGSKERDSKNSFTKKDILLIHEEESTNETNEQKIRANTNNNMYSPSSKFS</sequence>
<feature type="region of interest" description="Disordered" evidence="1">
    <location>
        <begin position="1"/>
        <end position="92"/>
    </location>
</feature>
<feature type="compositionally biased region" description="Basic and acidic residues" evidence="1">
    <location>
        <begin position="46"/>
        <end position="76"/>
    </location>
</feature>
<name>A0A915KPH9_ROMCU</name>
<dbReference type="WBParaSite" id="nRc.2.0.1.t40691-RA">
    <property type="protein sequence ID" value="nRc.2.0.1.t40691-RA"/>
    <property type="gene ID" value="nRc.2.0.1.g40691"/>
</dbReference>
<accession>A0A915KPH9</accession>
<evidence type="ECO:0000256" key="1">
    <source>
        <dbReference type="SAM" id="MobiDB-lite"/>
    </source>
</evidence>
<dbReference type="AlphaFoldDB" id="A0A915KPH9"/>
<reference evidence="3" key="1">
    <citation type="submission" date="2022-11" db="UniProtKB">
        <authorList>
            <consortium name="WormBaseParasite"/>
        </authorList>
    </citation>
    <scope>IDENTIFICATION</scope>
</reference>
<feature type="compositionally biased region" description="Acidic residues" evidence="1">
    <location>
        <begin position="24"/>
        <end position="33"/>
    </location>
</feature>
<keyword evidence="2" id="KW-1185">Reference proteome</keyword>
<feature type="compositionally biased region" description="Polar residues" evidence="1">
    <location>
        <begin position="1"/>
        <end position="19"/>
    </location>
</feature>